<dbReference type="SUPFAM" id="SSF46785">
    <property type="entry name" value="Winged helix' DNA-binding domain"/>
    <property type="match status" value="1"/>
</dbReference>
<dbReference type="PROSITE" id="PS01125">
    <property type="entry name" value="ROK"/>
    <property type="match status" value="1"/>
</dbReference>
<dbReference type="PANTHER" id="PTHR18964">
    <property type="entry name" value="ROK (REPRESSOR, ORF, KINASE) FAMILY"/>
    <property type="match status" value="1"/>
</dbReference>
<reference evidence="5 6" key="1">
    <citation type="submission" date="2019-10" db="EMBL/GenBank/DDBJ databases">
        <title>Description of Paenibacillus terrestris sp. nov.</title>
        <authorList>
            <person name="Carlier A."/>
            <person name="Qi S."/>
        </authorList>
    </citation>
    <scope>NUCLEOTIDE SEQUENCE [LARGE SCALE GENOMIC DNA]</scope>
    <source>
        <strain evidence="5 6">LMG 31458</strain>
    </source>
</reference>
<dbReference type="Gene3D" id="1.10.10.10">
    <property type="entry name" value="Winged helix-like DNA-binding domain superfamily/Winged helix DNA-binding domain"/>
    <property type="match status" value="1"/>
</dbReference>
<name>A0ABX1Y3U9_9BACL</name>
<evidence type="ECO:0000256" key="1">
    <source>
        <dbReference type="ARBA" id="ARBA00002486"/>
    </source>
</evidence>
<keyword evidence="3" id="KW-0119">Carbohydrate metabolism</keyword>
<dbReference type="Pfam" id="PF00480">
    <property type="entry name" value="ROK"/>
    <property type="match status" value="1"/>
</dbReference>
<evidence type="ECO:0000256" key="2">
    <source>
        <dbReference type="ARBA" id="ARBA00006479"/>
    </source>
</evidence>
<dbReference type="InterPro" id="IPR036390">
    <property type="entry name" value="WH_DNA-bd_sf"/>
</dbReference>
<dbReference type="Proteomes" id="UP000616779">
    <property type="component" value="Unassembled WGS sequence"/>
</dbReference>
<dbReference type="SUPFAM" id="SSF53067">
    <property type="entry name" value="Actin-like ATPase domain"/>
    <property type="match status" value="1"/>
</dbReference>
<proteinExistence type="inferred from homology"/>
<accession>A0ABX1Y3U9</accession>
<evidence type="ECO:0000256" key="3">
    <source>
        <dbReference type="ARBA" id="ARBA00022629"/>
    </source>
</evidence>
<organism evidence="5 6">
    <name type="scientific">Paenibacillus phytorum</name>
    <dbReference type="NCBI Taxonomy" id="2654977"/>
    <lineage>
        <taxon>Bacteria</taxon>
        <taxon>Bacillati</taxon>
        <taxon>Bacillota</taxon>
        <taxon>Bacilli</taxon>
        <taxon>Bacillales</taxon>
        <taxon>Paenibacillaceae</taxon>
        <taxon>Paenibacillus</taxon>
    </lineage>
</organism>
<comment type="similarity">
    <text evidence="2">Belongs to the ROK (NagC/XylR) family.</text>
</comment>
<gene>
    <name evidence="5" type="ORF">GC098_26525</name>
</gene>
<dbReference type="InterPro" id="IPR000600">
    <property type="entry name" value="ROK"/>
</dbReference>
<dbReference type="PANTHER" id="PTHR18964:SF149">
    <property type="entry name" value="BIFUNCTIONAL UDP-N-ACETYLGLUCOSAMINE 2-EPIMERASE_N-ACETYLMANNOSAMINE KINASE"/>
    <property type="match status" value="1"/>
</dbReference>
<dbReference type="InterPro" id="IPR000835">
    <property type="entry name" value="HTH_MarR-typ"/>
</dbReference>
<keyword evidence="3" id="KW-0859">Xylose metabolism</keyword>
<dbReference type="Gene3D" id="3.30.420.40">
    <property type="match status" value="2"/>
</dbReference>
<dbReference type="RefSeq" id="WP_171646292.1">
    <property type="nucleotide sequence ID" value="NZ_WHOA01000190.1"/>
</dbReference>
<dbReference type="InterPro" id="IPR043129">
    <property type="entry name" value="ATPase_NBD"/>
</dbReference>
<comment type="function">
    <text evidence="1">Transcriptional repressor of xylose-utilizing enzymes.</text>
</comment>
<dbReference type="EMBL" id="WHOA01000190">
    <property type="protein sequence ID" value="NOU74901.1"/>
    <property type="molecule type" value="Genomic_DNA"/>
</dbReference>
<evidence type="ECO:0000313" key="6">
    <source>
        <dbReference type="Proteomes" id="UP000616779"/>
    </source>
</evidence>
<evidence type="ECO:0000313" key="5">
    <source>
        <dbReference type="EMBL" id="NOU74901.1"/>
    </source>
</evidence>
<feature type="domain" description="HTH marR-type" evidence="4">
    <location>
        <begin position="12"/>
        <end position="57"/>
    </location>
</feature>
<keyword evidence="6" id="KW-1185">Reference proteome</keyword>
<evidence type="ECO:0000259" key="4">
    <source>
        <dbReference type="Pfam" id="PF01047"/>
    </source>
</evidence>
<protein>
    <submittedName>
        <fullName evidence="5">ROK family protein</fullName>
    </submittedName>
</protein>
<comment type="caution">
    <text evidence="5">The sequence shown here is derived from an EMBL/GenBank/DDBJ whole genome shotgun (WGS) entry which is preliminary data.</text>
</comment>
<sequence length="386" mass="42397">MTRVSSQQLLKSINQQKVLHLIFNEGPITRVELAQRTGLTQQTVTNVVKRLMQESLVSEGGTVPGRGGGKPIPLMVNSSRLYAIGIEVAVKYVRGTLVNFHNEVIGESRVDNEINKHEEQTLDYVRQVVRELLGILPDHERLYGIGCSVQGLVDAKQGVVIRSPGLAWRNFPLREKLQHEFGFPLFIENDVNLMATIENQQGLLSGAVNSLIFKMDYGIGGAIIFGNQLYPGASHVAGEFGHFKTFTGEDALPCHCGGRGCLTTLASISGLKGNKKLSLNEFNRKVRDCDAEACELYALISKGIGLALCNLVAFLNPDHILLAGKLIETLGDLLIPELQRELKESVPESCRNVRLLHVQQEVNEAKLAAGLVMKHFFEVPVDSLAL</sequence>
<dbReference type="Pfam" id="PF01047">
    <property type="entry name" value="MarR"/>
    <property type="match status" value="1"/>
</dbReference>
<dbReference type="InterPro" id="IPR036388">
    <property type="entry name" value="WH-like_DNA-bd_sf"/>
</dbReference>
<dbReference type="InterPro" id="IPR049874">
    <property type="entry name" value="ROK_cs"/>
</dbReference>